<keyword evidence="1" id="KW-0812">Transmembrane</keyword>
<comment type="caution">
    <text evidence="3">The sequence shown here is derived from an EMBL/GenBank/DDBJ whole genome shotgun (WGS) entry which is preliminary data.</text>
</comment>
<feature type="transmembrane region" description="Helical" evidence="1">
    <location>
        <begin position="12"/>
        <end position="32"/>
    </location>
</feature>
<reference evidence="3" key="1">
    <citation type="journal article" date="2014" name="Int. J. Syst. Evol. Microbiol.">
        <title>Complete genome sequence of Corynebacterium casei LMG S-19264T (=DSM 44701T), isolated from a smear-ripened cheese.</title>
        <authorList>
            <consortium name="US DOE Joint Genome Institute (JGI-PGF)"/>
            <person name="Walter F."/>
            <person name="Albersmeier A."/>
            <person name="Kalinowski J."/>
            <person name="Ruckert C."/>
        </authorList>
    </citation>
    <scope>NUCLEOTIDE SEQUENCE</scope>
    <source>
        <strain evidence="3">JCM 14719</strain>
    </source>
</reference>
<keyword evidence="1" id="KW-0472">Membrane</keyword>
<dbReference type="Proteomes" id="UP000637720">
    <property type="component" value="Unassembled WGS sequence"/>
</dbReference>
<dbReference type="Pfam" id="PF13038">
    <property type="entry name" value="DUF3899"/>
    <property type="match status" value="1"/>
</dbReference>
<sequence length="131" mass="14352">MPREPKHAWIARFNLTVLSLVLTLVALVPLTTPAQKLWILNAAFLIGLTFLSFTAAAAIYQSGFLDAFLAGFRRLGRAGSPQTDATPNPAPIASPPHERAQRCARLLLVPFLLAVYFLGLSLGLLYFFERA</sequence>
<evidence type="ECO:0000259" key="2">
    <source>
        <dbReference type="Pfam" id="PF13038"/>
    </source>
</evidence>
<feature type="transmembrane region" description="Helical" evidence="1">
    <location>
        <begin position="106"/>
        <end position="128"/>
    </location>
</feature>
<proteinExistence type="predicted"/>
<dbReference type="RefSeq" id="WP_188816631.1">
    <property type="nucleotide sequence ID" value="NZ_BMOF01000003.1"/>
</dbReference>
<dbReference type="AlphaFoldDB" id="A0A8J3F9J5"/>
<protein>
    <recommendedName>
        <fullName evidence="2">DUF3899 domain-containing protein</fullName>
    </recommendedName>
</protein>
<evidence type="ECO:0000313" key="3">
    <source>
        <dbReference type="EMBL" id="GGJ93090.1"/>
    </source>
</evidence>
<dbReference type="InterPro" id="IPR025007">
    <property type="entry name" value="DUF3899"/>
</dbReference>
<keyword evidence="1" id="KW-1133">Transmembrane helix</keyword>
<organism evidence="3 4">
    <name type="scientific">Calditerricola satsumensis</name>
    <dbReference type="NCBI Taxonomy" id="373054"/>
    <lineage>
        <taxon>Bacteria</taxon>
        <taxon>Bacillati</taxon>
        <taxon>Bacillota</taxon>
        <taxon>Bacilli</taxon>
        <taxon>Bacillales</taxon>
        <taxon>Bacillaceae</taxon>
        <taxon>Calditerricola</taxon>
    </lineage>
</organism>
<accession>A0A8J3F9J5</accession>
<evidence type="ECO:0000256" key="1">
    <source>
        <dbReference type="SAM" id="Phobius"/>
    </source>
</evidence>
<evidence type="ECO:0000313" key="4">
    <source>
        <dbReference type="Proteomes" id="UP000637720"/>
    </source>
</evidence>
<feature type="transmembrane region" description="Helical" evidence="1">
    <location>
        <begin position="38"/>
        <end position="60"/>
    </location>
</feature>
<reference evidence="3" key="2">
    <citation type="submission" date="2020-09" db="EMBL/GenBank/DDBJ databases">
        <authorList>
            <person name="Sun Q."/>
            <person name="Ohkuma M."/>
        </authorList>
    </citation>
    <scope>NUCLEOTIDE SEQUENCE</scope>
    <source>
        <strain evidence="3">JCM 14719</strain>
    </source>
</reference>
<name>A0A8J3F9J5_9BACI</name>
<dbReference type="EMBL" id="BMOF01000003">
    <property type="protein sequence ID" value="GGJ93090.1"/>
    <property type="molecule type" value="Genomic_DNA"/>
</dbReference>
<feature type="domain" description="DUF3899" evidence="2">
    <location>
        <begin position="41"/>
        <end position="92"/>
    </location>
</feature>
<keyword evidence="4" id="KW-1185">Reference proteome</keyword>
<gene>
    <name evidence="3" type="ORF">GCM10007043_03490</name>
</gene>